<dbReference type="InterPro" id="IPR036637">
    <property type="entry name" value="Phosphohistidine_dom_sf"/>
</dbReference>
<feature type="binding site" evidence="13">
    <location>
        <position position="775"/>
    </location>
    <ligand>
        <name>substrate</name>
    </ligand>
</feature>
<dbReference type="InterPro" id="IPR015813">
    <property type="entry name" value="Pyrv/PenolPyrv_kinase-like_dom"/>
</dbReference>
<feature type="domain" description="Pyruvate phosphate dikinase AMP/ATP-binding" evidence="16">
    <location>
        <begin position="303"/>
        <end position="352"/>
    </location>
</feature>
<keyword evidence="7" id="KW-0547">Nucleotide-binding</keyword>
<dbReference type="PANTHER" id="PTHR22931:SF9">
    <property type="entry name" value="PYRUVATE, PHOSPHATE DIKINASE 1, CHLOROPLASTIC"/>
    <property type="match status" value="1"/>
</dbReference>
<evidence type="ECO:0000256" key="12">
    <source>
        <dbReference type="PIRSR" id="PIRSR000853-1"/>
    </source>
</evidence>
<name>A0A6F8ZJI1_9FIRM</name>
<feature type="domain" description="PEP-utilising enzyme C-terminal" evidence="17">
    <location>
        <begin position="524"/>
        <end position="878"/>
    </location>
</feature>
<feature type="domain" description="Pyruvate phosphate dikinase AMP/ATP-binding" evidence="16">
    <location>
        <begin position="64"/>
        <end position="288"/>
    </location>
</feature>
<evidence type="ECO:0000256" key="3">
    <source>
        <dbReference type="ARBA" id="ARBA00011994"/>
    </source>
</evidence>
<dbReference type="Proteomes" id="UP000503399">
    <property type="component" value="Chromosome"/>
</dbReference>
<feature type="binding site" evidence="13">
    <location>
        <position position="753"/>
    </location>
    <ligand>
        <name>substrate</name>
    </ligand>
</feature>
<evidence type="ECO:0000256" key="7">
    <source>
        <dbReference type="ARBA" id="ARBA00022741"/>
    </source>
</evidence>
<feature type="binding site" evidence="13">
    <location>
        <position position="777"/>
    </location>
    <ligand>
        <name>substrate</name>
    </ligand>
</feature>
<dbReference type="KEGG" id="hfv:R50_2116"/>
<comment type="similarity">
    <text evidence="2 11">Belongs to the PEP-utilizing enzyme family.</text>
</comment>
<evidence type="ECO:0000256" key="8">
    <source>
        <dbReference type="ARBA" id="ARBA00022777"/>
    </source>
</evidence>
<dbReference type="Gene3D" id="3.20.20.60">
    <property type="entry name" value="Phosphoenolpyruvate-binding domains"/>
    <property type="match status" value="1"/>
</dbReference>
<dbReference type="SUPFAM" id="SSF52009">
    <property type="entry name" value="Phosphohistidine domain"/>
    <property type="match status" value="1"/>
</dbReference>
<reference evidence="18 19" key="1">
    <citation type="submission" date="2020-02" db="EMBL/GenBank/DDBJ databases">
        <authorList>
            <person name="Hogendoorn C."/>
        </authorList>
    </citation>
    <scope>NUCLEOTIDE SEQUENCE [LARGE SCALE GENOMIC DNA]</scope>
    <source>
        <strain evidence="18">R501</strain>
    </source>
</reference>
<feature type="binding site" evidence="14">
    <location>
        <position position="777"/>
    </location>
    <ligand>
        <name>Mg(2+)</name>
        <dbReference type="ChEBI" id="CHEBI:18420"/>
    </ligand>
</feature>
<evidence type="ECO:0000256" key="4">
    <source>
        <dbReference type="ARBA" id="ARBA00020138"/>
    </source>
</evidence>
<feature type="domain" description="PEP-utilising enzyme mobile" evidence="15">
    <location>
        <begin position="420"/>
        <end position="505"/>
    </location>
</feature>
<evidence type="ECO:0000256" key="13">
    <source>
        <dbReference type="PIRSR" id="PIRSR000853-2"/>
    </source>
</evidence>
<dbReference type="Gene3D" id="3.50.30.10">
    <property type="entry name" value="Phosphohistidine domain"/>
    <property type="match status" value="1"/>
</dbReference>
<dbReference type="GO" id="GO:0046872">
    <property type="term" value="F:metal ion binding"/>
    <property type="evidence" value="ECO:0007669"/>
    <property type="project" value="UniProtKB-UniRule"/>
</dbReference>
<gene>
    <name evidence="18" type="primary">ppdK</name>
    <name evidence="18" type="ORF">R50_2116</name>
</gene>
<dbReference type="InterPro" id="IPR013815">
    <property type="entry name" value="ATP_grasp_subdomain_1"/>
</dbReference>
<dbReference type="GO" id="GO:0050242">
    <property type="term" value="F:pyruvate, phosphate dikinase activity"/>
    <property type="evidence" value="ECO:0007669"/>
    <property type="project" value="UniProtKB-UniRule"/>
</dbReference>
<keyword evidence="6 14" id="KW-0479">Metal-binding</keyword>
<dbReference type="InterPro" id="IPR018274">
    <property type="entry name" value="PEP_util_AS"/>
</dbReference>
<keyword evidence="10 14" id="KW-0460">Magnesium</keyword>
<protein>
    <recommendedName>
        <fullName evidence="4 11">Pyruvate, phosphate dikinase</fullName>
        <ecNumber evidence="3 11">2.7.9.1</ecNumber>
    </recommendedName>
</protein>
<feature type="domain" description="Pyruvate phosphate dikinase AMP/ATP-binding" evidence="16">
    <location>
        <begin position="20"/>
        <end position="55"/>
    </location>
</feature>
<comment type="cofactor">
    <cofactor evidence="1 11 14">
        <name>Mg(2+)</name>
        <dbReference type="ChEBI" id="CHEBI:18420"/>
    </cofactor>
</comment>
<evidence type="ECO:0000256" key="6">
    <source>
        <dbReference type="ARBA" id="ARBA00022723"/>
    </source>
</evidence>
<dbReference type="GO" id="GO:0016301">
    <property type="term" value="F:kinase activity"/>
    <property type="evidence" value="ECO:0007669"/>
    <property type="project" value="UniProtKB-UniRule"/>
</dbReference>
<evidence type="ECO:0000256" key="5">
    <source>
        <dbReference type="ARBA" id="ARBA00022679"/>
    </source>
</evidence>
<evidence type="ECO:0000259" key="17">
    <source>
        <dbReference type="Pfam" id="PF02896"/>
    </source>
</evidence>
<organism evidence="18 19">
    <name type="scientific">Candidatus Hydrogenisulfobacillus filiaventi</name>
    <dbReference type="NCBI Taxonomy" id="2707344"/>
    <lineage>
        <taxon>Bacteria</taxon>
        <taxon>Bacillati</taxon>
        <taxon>Bacillota</taxon>
        <taxon>Clostridia</taxon>
        <taxon>Eubacteriales</taxon>
        <taxon>Clostridiales Family XVII. Incertae Sedis</taxon>
        <taxon>Candidatus Hydrogenisulfobacillus</taxon>
    </lineage>
</organism>
<dbReference type="InterPro" id="IPR002192">
    <property type="entry name" value="PPDK_AMP/ATP-bd"/>
</dbReference>
<dbReference type="EMBL" id="LR778114">
    <property type="protein sequence ID" value="CAB1129613.1"/>
    <property type="molecule type" value="Genomic_DNA"/>
</dbReference>
<dbReference type="Pfam" id="PF00391">
    <property type="entry name" value="PEP-utilizers"/>
    <property type="match status" value="1"/>
</dbReference>
<dbReference type="Gene3D" id="3.30.470.20">
    <property type="entry name" value="ATP-grasp fold, B domain"/>
    <property type="match status" value="1"/>
</dbReference>
<sequence length="882" mass="95504">MSGERYVFDFAEGSAADRARLGGKGAGLAEMTRLGLPVPPGFTITTAACIRYQQTGDFPLGLLDQVWAALERLEARLGRRLGDARDPLLVSVRSGAPVSMPGMMDTVLNLGLNPAAVEGLARVTGDRRFAFDSYRRFIQMFGNVVLHIEHDRFEQLLAARRLEAGAATDAAIPAPQLEALVADYLALVAERTGKAFPQDPFQQLVMAIRAVFDSWNNPRAVVYRKLRRIPDDLGTAVNVQAMVFGNRGPTSATGVLFTRNPNTGEPGLYGEYLTNAQGEDVVAGLRTPAPIGELAQELPAAYADLERAASALEAHYRDMQDVEFTIEEGRLWVLQTRTGKRTARAAVRIAVDLAREGVIDRAEAVRRQDPEQLRTLLYRQLDPAASLTVLATGLPASPGAAGGAVVFDADEAERRGNAGERVLLVRPETTPDDIHGIVAAQGVLTSHGGMTSHAAIVARGMGKPAVTGCEAVVIDLEARQFTVAGRPELGAFREGTFLTIDGASGRVILGEVPTVEPDLAPEFLTLLEWADGMKRLTVEANADTPEDAQKAREFGATGIGLCRTEHMFMGQDRLPVMQEMILAESPEERTAALERLLPMQEEDFYGILAAMDGYPVTIRLLDPPLHEFLPDAQETERELAQALARGDEPAVARLEAVLRRTRALAEFNPMLGFRGVRLGVVYPEIYAMQARAIFQAQARLLAEGRHPVVEVMIPLVAVPAELERLAGVVAETCRAVEAEHNRSLPYRLGTMIEVPRAALVADRLAEYATFFSFGTNDLTQTTFGFSRDDAEGKFLPAYIAEHILPDNPFITLDQEGVGQLITLAVARGRSRRPDLKVGICGEHGGDPASIAFCHRSGLDYVSCSPYRVPIARLAAAQAALAG</sequence>
<dbReference type="InterPro" id="IPR000121">
    <property type="entry name" value="PEP_util_C"/>
</dbReference>
<evidence type="ECO:0000313" key="19">
    <source>
        <dbReference type="Proteomes" id="UP000503399"/>
    </source>
</evidence>
<evidence type="ECO:0000256" key="9">
    <source>
        <dbReference type="ARBA" id="ARBA00022840"/>
    </source>
</evidence>
<dbReference type="GO" id="GO:0005524">
    <property type="term" value="F:ATP binding"/>
    <property type="evidence" value="ECO:0007669"/>
    <property type="project" value="UniProtKB-UniRule"/>
</dbReference>
<dbReference type="Pfam" id="PF02896">
    <property type="entry name" value="PEP-utilizers_C"/>
    <property type="match status" value="1"/>
</dbReference>
<feature type="binding site" evidence="13">
    <location>
        <position position="563"/>
    </location>
    <ligand>
        <name>substrate</name>
    </ligand>
</feature>
<keyword evidence="5 18" id="KW-0808">Transferase</keyword>
<proteinExistence type="inferred from homology"/>
<keyword evidence="19" id="KW-1185">Reference proteome</keyword>
<evidence type="ECO:0000259" key="15">
    <source>
        <dbReference type="Pfam" id="PF00391"/>
    </source>
</evidence>
<dbReference type="SUPFAM" id="SSF56059">
    <property type="entry name" value="Glutathione synthetase ATP-binding domain-like"/>
    <property type="match status" value="1"/>
</dbReference>
<evidence type="ECO:0000259" key="16">
    <source>
        <dbReference type="Pfam" id="PF01326"/>
    </source>
</evidence>
<evidence type="ECO:0000313" key="18">
    <source>
        <dbReference type="EMBL" id="CAB1129613.1"/>
    </source>
</evidence>
<dbReference type="Gene3D" id="1.20.80.30">
    <property type="match status" value="1"/>
</dbReference>
<dbReference type="PANTHER" id="PTHR22931">
    <property type="entry name" value="PHOSPHOENOLPYRUVATE DIKINASE-RELATED"/>
    <property type="match status" value="1"/>
</dbReference>
<dbReference type="PROSITE" id="PS00370">
    <property type="entry name" value="PEP_ENZYMES_PHOS_SITE"/>
    <property type="match status" value="1"/>
</dbReference>
<feature type="binding site" evidence="13">
    <location>
        <position position="776"/>
    </location>
    <ligand>
        <name>substrate</name>
    </ligand>
</feature>
<dbReference type="Gene3D" id="3.30.1490.20">
    <property type="entry name" value="ATP-grasp fold, A domain"/>
    <property type="match status" value="1"/>
</dbReference>
<feature type="active site" description="Proton donor" evidence="12">
    <location>
        <position position="840"/>
    </location>
</feature>
<evidence type="ECO:0000256" key="1">
    <source>
        <dbReference type="ARBA" id="ARBA00001946"/>
    </source>
</evidence>
<evidence type="ECO:0000256" key="10">
    <source>
        <dbReference type="ARBA" id="ARBA00022842"/>
    </source>
</evidence>
<feature type="binding site" evidence="13">
    <location>
        <position position="619"/>
    </location>
    <ligand>
        <name>substrate</name>
    </ligand>
</feature>
<evidence type="ECO:0000256" key="2">
    <source>
        <dbReference type="ARBA" id="ARBA00007837"/>
    </source>
</evidence>
<evidence type="ECO:0000256" key="11">
    <source>
        <dbReference type="PIRNR" id="PIRNR000853"/>
    </source>
</evidence>
<dbReference type="InterPro" id="IPR010121">
    <property type="entry name" value="Pyruvate_phosphate_dikinase"/>
</dbReference>
<keyword evidence="9" id="KW-0067">ATP-binding</keyword>
<dbReference type="InterPro" id="IPR040442">
    <property type="entry name" value="Pyrv_kinase-like_dom_sf"/>
</dbReference>
<dbReference type="Gene3D" id="1.10.189.10">
    <property type="entry name" value="Pyruvate Phosphate Dikinase, domain 2"/>
    <property type="match status" value="1"/>
</dbReference>
<keyword evidence="8 18" id="KW-0418">Kinase</keyword>
<comment type="catalytic activity">
    <reaction evidence="11">
        <text>pyruvate + phosphate + ATP = phosphoenolpyruvate + AMP + diphosphate + H(+)</text>
        <dbReference type="Rhea" id="RHEA:10756"/>
        <dbReference type="ChEBI" id="CHEBI:15361"/>
        <dbReference type="ChEBI" id="CHEBI:15378"/>
        <dbReference type="ChEBI" id="CHEBI:30616"/>
        <dbReference type="ChEBI" id="CHEBI:33019"/>
        <dbReference type="ChEBI" id="CHEBI:43474"/>
        <dbReference type="ChEBI" id="CHEBI:58702"/>
        <dbReference type="ChEBI" id="CHEBI:456215"/>
        <dbReference type="EC" id="2.7.9.1"/>
    </reaction>
</comment>
<feature type="active site" description="Tele-phosphohistidine intermediate" evidence="12">
    <location>
        <position position="453"/>
    </location>
</feature>
<feature type="binding site" evidence="14">
    <location>
        <position position="753"/>
    </location>
    <ligand>
        <name>Mg(2+)</name>
        <dbReference type="ChEBI" id="CHEBI:18420"/>
    </ligand>
</feature>
<keyword evidence="18" id="KW-0670">Pyruvate</keyword>
<dbReference type="NCBIfam" id="TIGR01828">
    <property type="entry name" value="pyru_phos_dikin"/>
    <property type="match status" value="1"/>
</dbReference>
<dbReference type="PIRSF" id="PIRSF000853">
    <property type="entry name" value="PPDK"/>
    <property type="match status" value="1"/>
</dbReference>
<dbReference type="Pfam" id="PF01326">
    <property type="entry name" value="PPDK_N"/>
    <property type="match status" value="3"/>
</dbReference>
<dbReference type="NCBIfam" id="NF004531">
    <property type="entry name" value="PRK05878.1"/>
    <property type="match status" value="1"/>
</dbReference>
<evidence type="ECO:0000256" key="14">
    <source>
        <dbReference type="PIRSR" id="PIRSR000853-3"/>
    </source>
</evidence>
<dbReference type="AlphaFoldDB" id="A0A6F8ZJI1"/>
<dbReference type="EC" id="2.7.9.1" evidence="3 11"/>
<dbReference type="SUPFAM" id="SSF51621">
    <property type="entry name" value="Phosphoenolpyruvate/pyruvate domain"/>
    <property type="match status" value="1"/>
</dbReference>
<accession>A0A6F8ZJI1</accession>
<feature type="binding site" evidence="13">
    <location>
        <position position="774"/>
    </location>
    <ligand>
        <name>substrate</name>
    </ligand>
</feature>
<dbReference type="InterPro" id="IPR008279">
    <property type="entry name" value="PEP-util_enz_mobile_dom"/>
</dbReference>